<dbReference type="RefSeq" id="WP_031518409.1">
    <property type="nucleotide sequence ID" value="NZ_CP074352.1"/>
</dbReference>
<protein>
    <submittedName>
        <fullName evidence="3">Envelope stress response activation lipoprotein NlpE</fullName>
    </submittedName>
</protein>
<evidence type="ECO:0000313" key="3">
    <source>
        <dbReference type="EMBL" id="UYU32691.1"/>
    </source>
</evidence>
<evidence type="ECO:0000313" key="4">
    <source>
        <dbReference type="Proteomes" id="UP001156318"/>
    </source>
</evidence>
<proteinExistence type="predicted"/>
<reference evidence="3 4" key="1">
    <citation type="submission" date="2021-05" db="EMBL/GenBank/DDBJ databases">
        <title>Isolation, identification, and the growth promoting effects of Pantoea dispersa strain YSD J2 from the aboveground leaves of Cyperus esculentus L.Var. Sativus.</title>
        <authorList>
            <person name="Wang S."/>
            <person name="Tang X.M."/>
            <person name="Huang Y.N."/>
        </authorList>
    </citation>
    <scope>NUCLEOTIDE SEQUENCE [LARGE SCALE GENOMIC DNA]</scope>
    <source>
        <strain evidence="4">YSD YN2</strain>
    </source>
</reference>
<dbReference type="InterPro" id="IPR043176">
    <property type="entry name" value="NlpE_N_sf"/>
</dbReference>
<dbReference type="InterPro" id="IPR038139">
    <property type="entry name" value="NlpE_C_sf"/>
</dbReference>
<dbReference type="Proteomes" id="UP001156318">
    <property type="component" value="Chromosome"/>
</dbReference>
<keyword evidence="1" id="KW-0732">Signal</keyword>
<organism evidence="3 4">
    <name type="scientific">Siccibacter colletis</name>
    <dbReference type="NCBI Taxonomy" id="1505757"/>
    <lineage>
        <taxon>Bacteria</taxon>
        <taxon>Pseudomonadati</taxon>
        <taxon>Pseudomonadota</taxon>
        <taxon>Gammaproteobacteria</taxon>
        <taxon>Enterobacterales</taxon>
        <taxon>Enterobacteriaceae</taxon>
        <taxon>Siccibacter</taxon>
    </lineage>
</organism>
<evidence type="ECO:0000256" key="1">
    <source>
        <dbReference type="SAM" id="SignalP"/>
    </source>
</evidence>
<feature type="chain" id="PRO_5046486905" evidence="1">
    <location>
        <begin position="16"/>
        <end position="231"/>
    </location>
</feature>
<dbReference type="NCBIfam" id="NF007814">
    <property type="entry name" value="PRK10523.1"/>
    <property type="match status" value="1"/>
</dbReference>
<keyword evidence="3" id="KW-0449">Lipoprotein</keyword>
<dbReference type="Gene3D" id="2.40.50.540">
    <property type="match status" value="1"/>
</dbReference>
<feature type="signal peptide" evidence="1">
    <location>
        <begin position="1"/>
        <end position="15"/>
    </location>
</feature>
<gene>
    <name evidence="3" type="primary">nlpE</name>
    <name evidence="3" type="synonym">cutF</name>
    <name evidence="3" type="ORF">KFZ77_03975</name>
</gene>
<dbReference type="EMBL" id="CP074352">
    <property type="protein sequence ID" value="UYU32691.1"/>
    <property type="molecule type" value="Genomic_DNA"/>
</dbReference>
<name>A0ABY6JJP6_9ENTR</name>
<dbReference type="Pfam" id="PF04170">
    <property type="entry name" value="NlpE"/>
    <property type="match status" value="1"/>
</dbReference>
<feature type="domain" description="NlpE C-terminal OB" evidence="2">
    <location>
        <begin position="142"/>
        <end position="230"/>
    </location>
</feature>
<dbReference type="Pfam" id="PF17185">
    <property type="entry name" value="NlpE_C"/>
    <property type="match status" value="1"/>
</dbReference>
<dbReference type="InterPro" id="IPR033450">
    <property type="entry name" value="NlpE_C"/>
</dbReference>
<dbReference type="Gene3D" id="2.40.128.300">
    <property type="match status" value="1"/>
</dbReference>
<keyword evidence="4" id="KW-1185">Reference proteome</keyword>
<sequence length="231" mass="25130">MKKRFILIAALCAVAALPGCNNRNDERSVAQEQAGELKAMQQSYRGVLPCADCSGIETTLFLEKDGTWVMNERYQGGKADSAFASYGRWARTADRLVLTGVDGEKRYFRPKGDDLEMLDREGHPIESNFDYTLKAVDAGLPATPMVMKGMYRYMADAAVFTDCVTGKRTGVTNNAQLERGYAQARGEAGAPVLLIVKAHFAIDANEDTGAPEKTLVVDEHGTFTAGKGCDD</sequence>
<accession>A0ABY6JJP6</accession>
<dbReference type="InterPro" id="IPR007298">
    <property type="entry name" value="Cu-R_lipoprotein_NlpE"/>
</dbReference>
<evidence type="ECO:0000259" key="2">
    <source>
        <dbReference type="Pfam" id="PF17185"/>
    </source>
</evidence>